<dbReference type="GO" id="GO:0003824">
    <property type="term" value="F:catalytic activity"/>
    <property type="evidence" value="ECO:0007669"/>
    <property type="project" value="UniProtKB-ARBA"/>
</dbReference>
<reference evidence="2" key="1">
    <citation type="submission" date="2022-06" db="EMBL/GenBank/DDBJ databases">
        <title>Genomic Encyclopedia of Archaeal and Bacterial Type Strains, Phase II (KMG-II): from individual species to whole genera.</title>
        <authorList>
            <person name="Goeker M."/>
        </authorList>
    </citation>
    <scope>NUCLEOTIDE SEQUENCE</scope>
    <source>
        <strain evidence="2">DSM 43935</strain>
    </source>
</reference>
<feature type="domain" description="AB hydrolase-1" evidence="1">
    <location>
        <begin position="38"/>
        <end position="262"/>
    </location>
</feature>
<keyword evidence="3" id="KW-1185">Reference proteome</keyword>
<dbReference type="AlphaFoldDB" id="A0AAE3KMW0"/>
<organism evidence="2 3">
    <name type="scientific">Goodfellowiella coeruleoviolacea</name>
    <dbReference type="NCBI Taxonomy" id="334858"/>
    <lineage>
        <taxon>Bacteria</taxon>
        <taxon>Bacillati</taxon>
        <taxon>Actinomycetota</taxon>
        <taxon>Actinomycetes</taxon>
        <taxon>Pseudonocardiales</taxon>
        <taxon>Pseudonocardiaceae</taxon>
        <taxon>Goodfellowiella</taxon>
    </lineage>
</organism>
<evidence type="ECO:0000313" key="2">
    <source>
        <dbReference type="EMBL" id="MCP2168068.1"/>
    </source>
</evidence>
<dbReference type="Proteomes" id="UP001206128">
    <property type="component" value="Unassembled WGS sequence"/>
</dbReference>
<dbReference type="InterPro" id="IPR029058">
    <property type="entry name" value="AB_hydrolase_fold"/>
</dbReference>
<evidence type="ECO:0000259" key="1">
    <source>
        <dbReference type="Pfam" id="PF00561"/>
    </source>
</evidence>
<gene>
    <name evidence="2" type="ORF">LX83_004942</name>
</gene>
<dbReference type="InterPro" id="IPR000073">
    <property type="entry name" value="AB_hydrolase_1"/>
</dbReference>
<dbReference type="Gene3D" id="3.40.50.1820">
    <property type="entry name" value="alpha/beta hydrolase"/>
    <property type="match status" value="1"/>
</dbReference>
<dbReference type="PANTHER" id="PTHR43433">
    <property type="entry name" value="HYDROLASE, ALPHA/BETA FOLD FAMILY PROTEIN"/>
    <property type="match status" value="1"/>
</dbReference>
<proteinExistence type="predicted"/>
<accession>A0AAE3KMW0</accession>
<sequence length="279" mass="28386">MSTTTTTTTTTTRIARAVPVSGGTSDVAYDLTGSGPGLVLVHGTGATKEGWAGLTASASERYTVVAPNLSGSGATTDPGGPLRLPDLVAQVLGAAEHAGLDRFHLVGQSMGAVVAAAVAAAAPGRVTALGLVSGWVTTDARMAFQFDHWARLLAAGKHAWAGEVVLSGMSPAFVAGQRPAEVVALADGLAAMIPDGTARQCEFDRTVDIAALLPDITAPTLVVAAGQDQMVPPHHQRAMAEAISGARYVAVDAGHALPFERPELFAALVLDFLAEHPVG</sequence>
<dbReference type="EMBL" id="JAMTCK010000012">
    <property type="protein sequence ID" value="MCP2168068.1"/>
    <property type="molecule type" value="Genomic_DNA"/>
</dbReference>
<dbReference type="Pfam" id="PF00561">
    <property type="entry name" value="Abhydrolase_1"/>
    <property type="match status" value="1"/>
</dbReference>
<evidence type="ECO:0000313" key="3">
    <source>
        <dbReference type="Proteomes" id="UP001206128"/>
    </source>
</evidence>
<dbReference type="PANTHER" id="PTHR43433:SF5">
    <property type="entry name" value="AB HYDROLASE-1 DOMAIN-CONTAINING PROTEIN"/>
    <property type="match status" value="1"/>
</dbReference>
<protein>
    <submittedName>
        <fullName evidence="2">Pimeloyl-ACP methyl ester carboxylesterase</fullName>
    </submittedName>
</protein>
<dbReference type="SUPFAM" id="SSF53474">
    <property type="entry name" value="alpha/beta-Hydrolases"/>
    <property type="match status" value="1"/>
</dbReference>
<name>A0AAE3KMW0_9PSEU</name>
<comment type="caution">
    <text evidence="2">The sequence shown here is derived from an EMBL/GenBank/DDBJ whole genome shotgun (WGS) entry which is preliminary data.</text>
</comment>
<dbReference type="RefSeq" id="WP_253775557.1">
    <property type="nucleotide sequence ID" value="NZ_JAMTCK010000012.1"/>
</dbReference>
<dbReference type="PRINTS" id="PR00111">
    <property type="entry name" value="ABHYDROLASE"/>
</dbReference>
<dbReference type="InterPro" id="IPR050471">
    <property type="entry name" value="AB_hydrolase"/>
</dbReference>